<keyword evidence="2 6" id="KW-0813">Transport</keyword>
<dbReference type="PANTHER" id="PTHR11101">
    <property type="entry name" value="PHOSPHATE TRANSPORTER"/>
    <property type="match status" value="1"/>
</dbReference>
<dbReference type="EMBL" id="JACYTR010000013">
    <property type="protein sequence ID" value="MBD8525853.1"/>
    <property type="molecule type" value="Genomic_DNA"/>
</dbReference>
<comment type="subcellular location">
    <subcellularLocation>
        <location evidence="1 6">Membrane</location>
        <topology evidence="1 6">Multi-pass membrane protein</topology>
    </subcellularLocation>
</comment>
<proteinExistence type="inferred from homology"/>
<dbReference type="InterPro" id="IPR001204">
    <property type="entry name" value="Phos_transporter"/>
</dbReference>
<name>A0AAW3ZIM8_9GAMM</name>
<feature type="transmembrane region" description="Helical" evidence="6">
    <location>
        <begin position="485"/>
        <end position="511"/>
    </location>
</feature>
<organism evidence="7 8">
    <name type="scientific">Pseudomarimonas arenosa</name>
    <dbReference type="NCBI Taxonomy" id="2774145"/>
    <lineage>
        <taxon>Bacteria</taxon>
        <taxon>Pseudomonadati</taxon>
        <taxon>Pseudomonadota</taxon>
        <taxon>Gammaproteobacteria</taxon>
        <taxon>Lysobacterales</taxon>
        <taxon>Lysobacteraceae</taxon>
        <taxon>Pseudomarimonas</taxon>
    </lineage>
</organism>
<evidence type="ECO:0000256" key="4">
    <source>
        <dbReference type="ARBA" id="ARBA00022989"/>
    </source>
</evidence>
<feature type="transmembrane region" description="Helical" evidence="6">
    <location>
        <begin position="365"/>
        <end position="384"/>
    </location>
</feature>
<dbReference type="Pfam" id="PF01384">
    <property type="entry name" value="PHO4"/>
    <property type="match status" value="1"/>
</dbReference>
<keyword evidence="4 6" id="KW-1133">Transmembrane helix</keyword>
<feature type="transmembrane region" description="Helical" evidence="6">
    <location>
        <begin position="37"/>
        <end position="56"/>
    </location>
</feature>
<feature type="transmembrane region" description="Helical" evidence="6">
    <location>
        <begin position="68"/>
        <end position="93"/>
    </location>
</feature>
<dbReference type="PANTHER" id="PTHR11101:SF80">
    <property type="entry name" value="PHOSPHATE TRANSPORTER"/>
    <property type="match status" value="1"/>
</dbReference>
<feature type="transmembrane region" description="Helical" evidence="6">
    <location>
        <begin position="326"/>
        <end position="345"/>
    </location>
</feature>
<evidence type="ECO:0000256" key="2">
    <source>
        <dbReference type="ARBA" id="ARBA00022448"/>
    </source>
</evidence>
<keyword evidence="3 6" id="KW-0812">Transmembrane</keyword>
<evidence type="ECO:0000256" key="6">
    <source>
        <dbReference type="RuleBase" id="RU363058"/>
    </source>
</evidence>
<keyword evidence="8" id="KW-1185">Reference proteome</keyword>
<keyword evidence="6" id="KW-0592">Phosphate transport</keyword>
<keyword evidence="5 6" id="KW-0472">Membrane</keyword>
<evidence type="ECO:0000256" key="5">
    <source>
        <dbReference type="ARBA" id="ARBA00023136"/>
    </source>
</evidence>
<feature type="transmembrane region" description="Helical" evidence="6">
    <location>
        <begin position="12"/>
        <end position="31"/>
    </location>
</feature>
<reference evidence="7 8" key="1">
    <citation type="submission" date="2020-09" db="EMBL/GenBank/DDBJ databases">
        <title>Pseudoxanthomonas sp. CAU 1598 isolated from sand of Yaerae Beach.</title>
        <authorList>
            <person name="Kim W."/>
        </authorList>
    </citation>
    <scope>NUCLEOTIDE SEQUENCE [LARGE SCALE GENOMIC DNA]</scope>
    <source>
        <strain evidence="7 8">CAU 1598</strain>
    </source>
</reference>
<gene>
    <name evidence="7" type="ORF">IFO71_08865</name>
</gene>
<evidence type="ECO:0000256" key="1">
    <source>
        <dbReference type="ARBA" id="ARBA00004141"/>
    </source>
</evidence>
<evidence type="ECO:0000313" key="7">
    <source>
        <dbReference type="EMBL" id="MBD8525853.1"/>
    </source>
</evidence>
<comment type="similarity">
    <text evidence="6">Belongs to the inorganic phosphate transporter (PiT) (TC 2.A.20) family.</text>
</comment>
<evidence type="ECO:0000313" key="8">
    <source>
        <dbReference type="Proteomes" id="UP000613768"/>
    </source>
</evidence>
<comment type="caution">
    <text evidence="7">The sequence shown here is derived from an EMBL/GenBank/DDBJ whole genome shotgun (WGS) entry which is preliminary data.</text>
</comment>
<feature type="transmembrane region" description="Helical" evidence="6">
    <location>
        <begin position="174"/>
        <end position="195"/>
    </location>
</feature>
<dbReference type="AlphaFoldDB" id="A0AAW3ZIM8"/>
<sequence>MTAPESMPKGFDWLRLALAVAFVVGASLLVWLQFGKVSLTLVVAAAFGAYMAMNIGANDVANNVGPAVGARAISMGLAIGIAAVFEALGAIIAGGEVVGTIKSDIIDPSRVGDSDVFVWLMMAALLAGALWLNLATAIGAPVSTTHSIVGGVLGAGIAAAGWDIANWATMGQIAASWVVSPVLGGLIAAGLLYVIKRRITYQADLVAASRRMVPLLLALMAWAFASYLLLKGLSKLVKVSFPMALAIGAAVALLTWFGVRHWIDRRSEQLNSDRESVNRLFTVPLMAAAALLSFAHGSNDVANAIGPLAAVYDSLIHHGISTKASVPLWIMLLGALGLSVGLALYGPRLIRTVGSEITEIDPMRAYCIAMSATLTVIIASQLGLPISTTHVAIGGVFGVGFLREYLKANYQRVIHDIEAHHQAQETEKHEVEAFFARFEAASRAEKSEMIRALKAQTKAGLTPISKAERKSLRKVHRQALVKRSIMLKVVAAWIITVPASALMAAALYYMIRGALIA</sequence>
<dbReference type="Proteomes" id="UP000613768">
    <property type="component" value="Unassembled WGS sequence"/>
</dbReference>
<dbReference type="GO" id="GO:0016020">
    <property type="term" value="C:membrane"/>
    <property type="evidence" value="ECO:0007669"/>
    <property type="project" value="UniProtKB-SubCell"/>
</dbReference>
<feature type="transmembrane region" description="Helical" evidence="6">
    <location>
        <begin position="148"/>
        <end position="168"/>
    </location>
</feature>
<dbReference type="GO" id="GO:0035435">
    <property type="term" value="P:phosphate ion transmembrane transport"/>
    <property type="evidence" value="ECO:0007669"/>
    <property type="project" value="TreeGrafter"/>
</dbReference>
<evidence type="ECO:0000256" key="3">
    <source>
        <dbReference type="ARBA" id="ARBA00022692"/>
    </source>
</evidence>
<feature type="transmembrane region" description="Helical" evidence="6">
    <location>
        <begin position="280"/>
        <end position="298"/>
    </location>
</feature>
<protein>
    <recommendedName>
        <fullName evidence="6">Phosphate transporter</fullName>
    </recommendedName>
</protein>
<feature type="transmembrane region" description="Helical" evidence="6">
    <location>
        <begin position="390"/>
        <end position="406"/>
    </location>
</feature>
<accession>A0AAW3ZIM8</accession>
<feature type="transmembrane region" description="Helical" evidence="6">
    <location>
        <begin position="116"/>
        <end position="136"/>
    </location>
</feature>
<feature type="transmembrane region" description="Helical" evidence="6">
    <location>
        <begin position="239"/>
        <end position="259"/>
    </location>
</feature>
<dbReference type="RefSeq" id="WP_192029271.1">
    <property type="nucleotide sequence ID" value="NZ_JACYTR010000013.1"/>
</dbReference>
<feature type="transmembrane region" description="Helical" evidence="6">
    <location>
        <begin position="215"/>
        <end position="233"/>
    </location>
</feature>
<dbReference type="GO" id="GO:0005315">
    <property type="term" value="F:phosphate transmembrane transporter activity"/>
    <property type="evidence" value="ECO:0007669"/>
    <property type="project" value="InterPro"/>
</dbReference>